<evidence type="ECO:0000256" key="1">
    <source>
        <dbReference type="ARBA" id="ARBA00022723"/>
    </source>
</evidence>
<accession>A0AAD9Q233</accession>
<dbReference type="InterPro" id="IPR013087">
    <property type="entry name" value="Znf_C2H2_type"/>
</dbReference>
<proteinExistence type="predicted"/>
<dbReference type="GO" id="GO:0008270">
    <property type="term" value="F:zinc ion binding"/>
    <property type="evidence" value="ECO:0007669"/>
    <property type="project" value="UniProtKB-KW"/>
</dbReference>
<dbReference type="PROSITE" id="PS00028">
    <property type="entry name" value="ZINC_FINGER_C2H2_1"/>
    <property type="match status" value="3"/>
</dbReference>
<protein>
    <submittedName>
        <fullName evidence="7">Krueppel-like factor 13</fullName>
    </submittedName>
</protein>
<keyword evidence="2 4" id="KW-0863">Zinc-finger</keyword>
<evidence type="ECO:0000313" key="8">
    <source>
        <dbReference type="Proteomes" id="UP001249851"/>
    </source>
</evidence>
<evidence type="ECO:0000313" key="7">
    <source>
        <dbReference type="EMBL" id="KAK2552936.1"/>
    </source>
</evidence>
<name>A0AAD9Q233_ACRCE</name>
<dbReference type="InterPro" id="IPR036236">
    <property type="entry name" value="Znf_C2H2_sf"/>
</dbReference>
<dbReference type="FunFam" id="3.30.160.60:FF:000007">
    <property type="entry name" value="Basic krueppel-like factor 3"/>
    <property type="match status" value="1"/>
</dbReference>
<dbReference type="GO" id="GO:0000981">
    <property type="term" value="F:DNA-binding transcription factor activity, RNA polymerase II-specific"/>
    <property type="evidence" value="ECO:0007669"/>
    <property type="project" value="TreeGrafter"/>
</dbReference>
<dbReference type="Pfam" id="PF00096">
    <property type="entry name" value="zf-C2H2"/>
    <property type="match status" value="3"/>
</dbReference>
<dbReference type="Proteomes" id="UP001249851">
    <property type="component" value="Unassembled WGS sequence"/>
</dbReference>
<evidence type="ECO:0000256" key="2">
    <source>
        <dbReference type="ARBA" id="ARBA00022771"/>
    </source>
</evidence>
<keyword evidence="3" id="KW-0862">Zinc</keyword>
<dbReference type="GO" id="GO:0000978">
    <property type="term" value="F:RNA polymerase II cis-regulatory region sequence-specific DNA binding"/>
    <property type="evidence" value="ECO:0007669"/>
    <property type="project" value="TreeGrafter"/>
</dbReference>
<dbReference type="Gene3D" id="3.30.160.60">
    <property type="entry name" value="Classic Zinc Finger"/>
    <property type="match status" value="3"/>
</dbReference>
<comment type="caution">
    <text evidence="7">The sequence shown here is derived from an EMBL/GenBank/DDBJ whole genome shotgun (WGS) entry which is preliminary data.</text>
</comment>
<dbReference type="AlphaFoldDB" id="A0AAD9Q233"/>
<keyword evidence="8" id="KW-1185">Reference proteome</keyword>
<feature type="domain" description="C2H2-type" evidence="6">
    <location>
        <begin position="179"/>
        <end position="208"/>
    </location>
</feature>
<gene>
    <name evidence="7" type="ORF">P5673_025891</name>
</gene>
<dbReference type="PANTHER" id="PTHR23235">
    <property type="entry name" value="KRUEPPEL-LIKE TRANSCRIPTION FACTOR"/>
    <property type="match status" value="1"/>
</dbReference>
<dbReference type="EMBL" id="JARQWQ010000082">
    <property type="protein sequence ID" value="KAK2552936.1"/>
    <property type="molecule type" value="Genomic_DNA"/>
</dbReference>
<dbReference type="SUPFAM" id="SSF57667">
    <property type="entry name" value="beta-beta-alpha zinc fingers"/>
    <property type="match status" value="2"/>
</dbReference>
<reference evidence="7" key="2">
    <citation type="journal article" date="2023" name="Science">
        <title>Genomic signatures of disease resistance in endangered staghorn corals.</title>
        <authorList>
            <person name="Vollmer S.V."/>
            <person name="Selwyn J.D."/>
            <person name="Despard B.A."/>
            <person name="Roesel C.L."/>
        </authorList>
    </citation>
    <scope>NUCLEOTIDE SEQUENCE</scope>
    <source>
        <strain evidence="7">K2</strain>
    </source>
</reference>
<feature type="domain" description="C2H2-type" evidence="6">
    <location>
        <begin position="209"/>
        <end position="231"/>
    </location>
</feature>
<dbReference type="SMART" id="SM00355">
    <property type="entry name" value="ZnF_C2H2"/>
    <property type="match status" value="3"/>
</dbReference>
<reference evidence="7" key="1">
    <citation type="journal article" date="2023" name="G3 (Bethesda)">
        <title>Whole genome assembly and annotation of the endangered Caribbean coral Acropora cervicornis.</title>
        <authorList>
            <person name="Selwyn J.D."/>
            <person name="Vollmer S.V."/>
        </authorList>
    </citation>
    <scope>NUCLEOTIDE SEQUENCE</scope>
    <source>
        <strain evidence="7">K2</strain>
    </source>
</reference>
<feature type="region of interest" description="Disordered" evidence="5">
    <location>
        <begin position="225"/>
        <end position="248"/>
    </location>
</feature>
<organism evidence="7 8">
    <name type="scientific">Acropora cervicornis</name>
    <name type="common">Staghorn coral</name>
    <dbReference type="NCBI Taxonomy" id="6130"/>
    <lineage>
        <taxon>Eukaryota</taxon>
        <taxon>Metazoa</taxon>
        <taxon>Cnidaria</taxon>
        <taxon>Anthozoa</taxon>
        <taxon>Hexacorallia</taxon>
        <taxon>Scleractinia</taxon>
        <taxon>Astrocoeniina</taxon>
        <taxon>Acroporidae</taxon>
        <taxon>Acropora</taxon>
    </lineage>
</organism>
<dbReference type="PANTHER" id="PTHR23235:SF174">
    <property type="entry name" value="CABUT, ISOFORM A"/>
    <property type="match status" value="1"/>
</dbReference>
<keyword evidence="1" id="KW-0479">Metal-binding</keyword>
<evidence type="ECO:0000256" key="4">
    <source>
        <dbReference type="PROSITE-ProRule" id="PRU00042"/>
    </source>
</evidence>
<sequence>MATQTFFTSSVALDTLSAARCLLDLSKIFPKRPAPACVESSSSSPLLMFAKILASMEEECFLIEKHSCLTGSNKAESNGQLGDGFGVHLKETEKGKWENEGVTSLETETCSVTRSGAIVDTPSELITKPKQRNRRRNTRRRTEQEKKIHACHYLGCDKKYGKSSHLKAHLRTHTGERPFRCNWTGCEKKFARSDELARHYRTHTGEKRYVCTTCGKRFMRSDHLSKHAKTHGLNSRKELNRPTNSMFF</sequence>
<evidence type="ECO:0000259" key="6">
    <source>
        <dbReference type="PROSITE" id="PS50157"/>
    </source>
</evidence>
<evidence type="ECO:0000256" key="5">
    <source>
        <dbReference type="SAM" id="MobiDB-lite"/>
    </source>
</evidence>
<feature type="domain" description="C2H2-type" evidence="6">
    <location>
        <begin position="149"/>
        <end position="178"/>
    </location>
</feature>
<evidence type="ECO:0000256" key="3">
    <source>
        <dbReference type="ARBA" id="ARBA00022833"/>
    </source>
</evidence>
<dbReference type="PROSITE" id="PS50157">
    <property type="entry name" value="ZINC_FINGER_C2H2_2"/>
    <property type="match status" value="3"/>
</dbReference>